<dbReference type="Proteomes" id="UP000308652">
    <property type="component" value="Unassembled WGS sequence"/>
</dbReference>
<dbReference type="EMBL" id="ML213592">
    <property type="protein sequence ID" value="TFK42818.1"/>
    <property type="molecule type" value="Genomic_DNA"/>
</dbReference>
<reference evidence="1 2" key="1">
    <citation type="journal article" date="2019" name="Nat. Ecol. Evol.">
        <title>Megaphylogeny resolves global patterns of mushroom evolution.</title>
        <authorList>
            <person name="Varga T."/>
            <person name="Krizsan K."/>
            <person name="Foldi C."/>
            <person name="Dima B."/>
            <person name="Sanchez-Garcia M."/>
            <person name="Sanchez-Ramirez S."/>
            <person name="Szollosi G.J."/>
            <person name="Szarkandi J.G."/>
            <person name="Papp V."/>
            <person name="Albert L."/>
            <person name="Andreopoulos W."/>
            <person name="Angelini C."/>
            <person name="Antonin V."/>
            <person name="Barry K.W."/>
            <person name="Bougher N.L."/>
            <person name="Buchanan P."/>
            <person name="Buyck B."/>
            <person name="Bense V."/>
            <person name="Catcheside P."/>
            <person name="Chovatia M."/>
            <person name="Cooper J."/>
            <person name="Damon W."/>
            <person name="Desjardin D."/>
            <person name="Finy P."/>
            <person name="Geml J."/>
            <person name="Haridas S."/>
            <person name="Hughes K."/>
            <person name="Justo A."/>
            <person name="Karasinski D."/>
            <person name="Kautmanova I."/>
            <person name="Kiss B."/>
            <person name="Kocsube S."/>
            <person name="Kotiranta H."/>
            <person name="LaButti K.M."/>
            <person name="Lechner B.E."/>
            <person name="Liimatainen K."/>
            <person name="Lipzen A."/>
            <person name="Lukacs Z."/>
            <person name="Mihaltcheva S."/>
            <person name="Morgado L.N."/>
            <person name="Niskanen T."/>
            <person name="Noordeloos M.E."/>
            <person name="Ohm R.A."/>
            <person name="Ortiz-Santana B."/>
            <person name="Ovrebo C."/>
            <person name="Racz N."/>
            <person name="Riley R."/>
            <person name="Savchenko A."/>
            <person name="Shiryaev A."/>
            <person name="Soop K."/>
            <person name="Spirin V."/>
            <person name="Szebenyi C."/>
            <person name="Tomsovsky M."/>
            <person name="Tulloss R.E."/>
            <person name="Uehling J."/>
            <person name="Grigoriev I.V."/>
            <person name="Vagvolgyi C."/>
            <person name="Papp T."/>
            <person name="Martin F.M."/>
            <person name="Miettinen O."/>
            <person name="Hibbett D.S."/>
            <person name="Nagy L.G."/>
        </authorList>
    </citation>
    <scope>NUCLEOTIDE SEQUENCE [LARGE SCALE GENOMIC DNA]</scope>
    <source>
        <strain evidence="1 2">CBS 166.37</strain>
    </source>
</reference>
<keyword evidence="2" id="KW-1185">Reference proteome</keyword>
<gene>
    <name evidence="1" type="ORF">BDQ12DRAFT_676840</name>
</gene>
<proteinExistence type="predicted"/>
<protein>
    <submittedName>
        <fullName evidence="1">Uncharacterized protein</fullName>
    </submittedName>
</protein>
<organism evidence="1 2">
    <name type="scientific">Crucibulum laeve</name>
    <dbReference type="NCBI Taxonomy" id="68775"/>
    <lineage>
        <taxon>Eukaryota</taxon>
        <taxon>Fungi</taxon>
        <taxon>Dikarya</taxon>
        <taxon>Basidiomycota</taxon>
        <taxon>Agaricomycotina</taxon>
        <taxon>Agaricomycetes</taxon>
        <taxon>Agaricomycetidae</taxon>
        <taxon>Agaricales</taxon>
        <taxon>Agaricineae</taxon>
        <taxon>Nidulariaceae</taxon>
        <taxon>Crucibulum</taxon>
    </lineage>
</organism>
<evidence type="ECO:0000313" key="1">
    <source>
        <dbReference type="EMBL" id="TFK42818.1"/>
    </source>
</evidence>
<accession>A0A5C3MG14</accession>
<name>A0A5C3MG14_9AGAR</name>
<sequence length="57" mass="6244">MGAWSAGAYPLQTTVAIPSPLPVFPGGRPRGNIRREFAGKMLEDASLHVLTRRVLQR</sequence>
<dbReference type="AlphaFoldDB" id="A0A5C3MG14"/>
<evidence type="ECO:0000313" key="2">
    <source>
        <dbReference type="Proteomes" id="UP000308652"/>
    </source>
</evidence>